<dbReference type="InterPro" id="IPR037579">
    <property type="entry name" value="FIB_ANG-like"/>
</dbReference>
<accession>A0A6J2WHP9</accession>
<evidence type="ECO:0000256" key="1">
    <source>
        <dbReference type="ARBA" id="ARBA00004613"/>
    </source>
</evidence>
<dbReference type="InterPro" id="IPR002181">
    <property type="entry name" value="Fibrinogen_a/b/g_C_dom"/>
</dbReference>
<dbReference type="GO" id="GO:0046872">
    <property type="term" value="F:metal ion binding"/>
    <property type="evidence" value="ECO:0007669"/>
    <property type="project" value="UniProtKB-KW"/>
</dbReference>
<keyword evidence="10" id="KW-0325">Glycoprotein</keyword>
<dbReference type="CTD" id="2266"/>
<keyword evidence="4" id="KW-0479">Metal-binding</keyword>
<evidence type="ECO:0000256" key="9">
    <source>
        <dbReference type="ARBA" id="ARBA00023157"/>
    </source>
</evidence>
<organism evidence="14 15">
    <name type="scientific">Chanos chanos</name>
    <name type="common">Milkfish</name>
    <name type="synonym">Mugil chanos</name>
    <dbReference type="NCBI Taxonomy" id="29144"/>
    <lineage>
        <taxon>Eukaryota</taxon>
        <taxon>Metazoa</taxon>
        <taxon>Chordata</taxon>
        <taxon>Craniata</taxon>
        <taxon>Vertebrata</taxon>
        <taxon>Euteleostomi</taxon>
        <taxon>Actinopterygii</taxon>
        <taxon>Neopterygii</taxon>
        <taxon>Teleostei</taxon>
        <taxon>Ostariophysi</taxon>
        <taxon>Gonorynchiformes</taxon>
        <taxon>Chanidae</taxon>
        <taxon>Chanos</taxon>
    </lineage>
</organism>
<dbReference type="GO" id="GO:0005201">
    <property type="term" value="F:extracellular matrix structural constituent"/>
    <property type="evidence" value="ECO:0007669"/>
    <property type="project" value="TreeGrafter"/>
</dbReference>
<keyword evidence="7" id="KW-0175">Coiled coil</keyword>
<keyword evidence="2" id="KW-0964">Secreted</keyword>
<dbReference type="Gene3D" id="1.20.5.50">
    <property type="match status" value="1"/>
</dbReference>
<dbReference type="GO" id="GO:0005577">
    <property type="term" value="C:fibrinogen complex"/>
    <property type="evidence" value="ECO:0007669"/>
    <property type="project" value="InterPro"/>
</dbReference>
<dbReference type="Gene3D" id="3.90.215.10">
    <property type="entry name" value="Gamma Fibrinogen, chain A, domain 1"/>
    <property type="match status" value="1"/>
</dbReference>
<evidence type="ECO:0000256" key="12">
    <source>
        <dbReference type="SAM" id="SignalP"/>
    </source>
</evidence>
<dbReference type="SMART" id="SM00186">
    <property type="entry name" value="FBG"/>
    <property type="match status" value="1"/>
</dbReference>
<evidence type="ECO:0000313" key="14">
    <source>
        <dbReference type="Proteomes" id="UP000504632"/>
    </source>
</evidence>
<dbReference type="GO" id="GO:0051258">
    <property type="term" value="P:protein polymerization"/>
    <property type="evidence" value="ECO:0007669"/>
    <property type="project" value="InterPro"/>
</dbReference>
<gene>
    <name evidence="15" type="primary">fgg</name>
</gene>
<dbReference type="GO" id="GO:0070527">
    <property type="term" value="P:platelet aggregation"/>
    <property type="evidence" value="ECO:0007669"/>
    <property type="project" value="TreeGrafter"/>
</dbReference>
<dbReference type="PANTHER" id="PTHR47221:SF9">
    <property type="entry name" value="FIBRINOGEN GAMMA CHAIN"/>
    <property type="match status" value="1"/>
</dbReference>
<dbReference type="Proteomes" id="UP000504632">
    <property type="component" value="Chromosome 11"/>
</dbReference>
<dbReference type="SUPFAM" id="SSF58010">
    <property type="entry name" value="Fibrinogen coiled-coil and central regions"/>
    <property type="match status" value="1"/>
</dbReference>
<keyword evidence="5 12" id="KW-0732">Signal</keyword>
<dbReference type="InterPro" id="IPR014716">
    <property type="entry name" value="Fibrinogen_a/b/g_C_1"/>
</dbReference>
<dbReference type="RefSeq" id="XP_030643853.1">
    <property type="nucleotide sequence ID" value="XM_030787993.1"/>
</dbReference>
<evidence type="ECO:0000259" key="13">
    <source>
        <dbReference type="PROSITE" id="PS51406"/>
    </source>
</evidence>
<dbReference type="SMART" id="SM01212">
    <property type="entry name" value="Fib_alpha"/>
    <property type="match status" value="1"/>
</dbReference>
<evidence type="ECO:0000256" key="6">
    <source>
        <dbReference type="ARBA" id="ARBA00022837"/>
    </source>
</evidence>
<evidence type="ECO:0000256" key="7">
    <source>
        <dbReference type="ARBA" id="ARBA00023054"/>
    </source>
</evidence>
<dbReference type="Pfam" id="PF00147">
    <property type="entry name" value="Fibrinogen_C"/>
    <property type="match status" value="1"/>
</dbReference>
<dbReference type="InterPro" id="IPR020837">
    <property type="entry name" value="Fibrinogen_CS"/>
</dbReference>
<dbReference type="GO" id="GO:0030674">
    <property type="term" value="F:protein-macromolecule adaptor activity"/>
    <property type="evidence" value="ECO:0007669"/>
    <property type="project" value="TreeGrafter"/>
</dbReference>
<dbReference type="CDD" id="cd00087">
    <property type="entry name" value="FReD"/>
    <property type="match status" value="1"/>
</dbReference>
<comment type="subcellular location">
    <subcellularLocation>
        <location evidence="1">Secreted</location>
    </subcellularLocation>
</comment>
<evidence type="ECO:0000256" key="5">
    <source>
        <dbReference type="ARBA" id="ARBA00022729"/>
    </source>
</evidence>
<feature type="chain" id="PRO_5026952240" evidence="12">
    <location>
        <begin position="23"/>
        <end position="436"/>
    </location>
</feature>
<dbReference type="GO" id="GO:0034116">
    <property type="term" value="P:positive regulation of heterotypic cell-cell adhesion"/>
    <property type="evidence" value="ECO:0007669"/>
    <property type="project" value="TreeGrafter"/>
</dbReference>
<reference evidence="15" key="2">
    <citation type="submission" date="2025-08" db="UniProtKB">
        <authorList>
            <consortium name="RefSeq"/>
        </authorList>
    </citation>
    <scope>IDENTIFICATION</scope>
</reference>
<dbReference type="InterPro" id="IPR012290">
    <property type="entry name" value="Fibrinogen_a/b/g_coil_dom"/>
</dbReference>
<dbReference type="FunFam" id="3.90.215.10:FF:000002">
    <property type="entry name" value="Fibrinogen gamma chain"/>
    <property type="match status" value="1"/>
</dbReference>
<dbReference type="SUPFAM" id="SSF56496">
    <property type="entry name" value="Fibrinogen C-terminal domain-like"/>
    <property type="match status" value="1"/>
</dbReference>
<dbReference type="PANTHER" id="PTHR47221">
    <property type="entry name" value="FIBRINOGEN ALPHA CHAIN"/>
    <property type="match status" value="1"/>
</dbReference>
<evidence type="ECO:0000256" key="3">
    <source>
        <dbReference type="ARBA" id="ARBA00022696"/>
    </source>
</evidence>
<dbReference type="GO" id="GO:0042730">
    <property type="term" value="P:fibrinolysis"/>
    <property type="evidence" value="ECO:0007669"/>
    <property type="project" value="TreeGrafter"/>
</dbReference>
<evidence type="ECO:0000256" key="4">
    <source>
        <dbReference type="ARBA" id="ARBA00022723"/>
    </source>
</evidence>
<dbReference type="GeneID" id="115823946"/>
<keyword evidence="6" id="KW-0106">Calcium</keyword>
<dbReference type="OrthoDB" id="10063010at2759"/>
<dbReference type="FunFam" id="4.10.530.10:FF:000002">
    <property type="entry name" value="Fibrinogen gamma chain"/>
    <property type="match status" value="1"/>
</dbReference>
<dbReference type="Gene3D" id="4.10.530.10">
    <property type="entry name" value="Gamma-fibrinogen Carboxyl Terminal Fragment, domain 2"/>
    <property type="match status" value="1"/>
</dbReference>
<feature type="domain" description="Fibrinogen C-terminal" evidence="13">
    <location>
        <begin position="164"/>
        <end position="411"/>
    </location>
</feature>
<evidence type="ECO:0000313" key="15">
    <source>
        <dbReference type="RefSeq" id="XP_030643853.1"/>
    </source>
</evidence>
<evidence type="ECO:0000256" key="10">
    <source>
        <dbReference type="ARBA" id="ARBA00023180"/>
    </source>
</evidence>
<dbReference type="PROSITE" id="PS51406">
    <property type="entry name" value="FIBRINOGEN_C_2"/>
    <property type="match status" value="1"/>
</dbReference>
<proteinExistence type="predicted"/>
<dbReference type="GO" id="GO:0005102">
    <property type="term" value="F:signaling receptor binding"/>
    <property type="evidence" value="ECO:0007669"/>
    <property type="project" value="InterPro"/>
</dbReference>
<comment type="subunit">
    <text evidence="11">Heterohexamer; disulfide linked. Contains 2 sets of 3 non-identical chains (alpha, beta and gamma). The 2 heterotrimers are in head to head conformation with the N-termini in a small central domain.</text>
</comment>
<dbReference type="InParanoid" id="A0A6J2WHP9"/>
<keyword evidence="8" id="KW-0094">Blood coagulation</keyword>
<dbReference type="AlphaFoldDB" id="A0A6J2WHP9"/>
<evidence type="ECO:0000256" key="2">
    <source>
        <dbReference type="ARBA" id="ARBA00022525"/>
    </source>
</evidence>
<sequence>MKMGSFLYSAACLLLFCSLSSAQIRGDFYESCKITDAFGTYCPTTCGVADYLQKYKPEMDEELTKLEDILDEITNLTKGASDKIVYLKDSATKAQKASTAGHTRQSSNMLDDILRFEKTIIAQEGQIYALQEALSANEKRMLDLKQLSLQLEQKCKEPCKDTVGIQPVTGKDCQDVANRGGKVSGLYYVKPEKAEESFLVYCEIDSTGRGWTVLQRRRDGSVDFNRNWIPYKNGFGYLSPTDTTEFWLGNEKMHLLTTQSSLPYVLRLEMKDWEGNTKYADYAMFKVGPEADMYRMTYGYYFGGDAGDAFDGFDFGDDPSDKFYTSHAGMQFSTPDKDNDKFQGNCALQDGSGWWMNRCHAAHLNGKYYPGGKYTQKDAGEYGYDNGIIWATWHSRWYSLKETTMKIIPINRIGGKGQEGQFAGAKQFGGMGDIPH</sequence>
<dbReference type="GO" id="GO:0072377">
    <property type="term" value="P:blood coagulation, common pathway"/>
    <property type="evidence" value="ECO:0007669"/>
    <property type="project" value="TreeGrafter"/>
</dbReference>
<dbReference type="FunCoup" id="A0A6J2WHP9">
    <property type="interactions" value="1197"/>
</dbReference>
<dbReference type="Pfam" id="PF08702">
    <property type="entry name" value="Fib_alpha"/>
    <property type="match status" value="1"/>
</dbReference>
<dbReference type="InterPro" id="IPR036056">
    <property type="entry name" value="Fibrinogen-like_C"/>
</dbReference>
<feature type="signal peptide" evidence="12">
    <location>
        <begin position="1"/>
        <end position="22"/>
    </location>
</feature>
<evidence type="ECO:0000256" key="8">
    <source>
        <dbReference type="ARBA" id="ARBA00023084"/>
    </source>
</evidence>
<keyword evidence="9" id="KW-1015">Disulfide bond</keyword>
<dbReference type="PROSITE" id="PS00514">
    <property type="entry name" value="FIBRINOGEN_C_1"/>
    <property type="match status" value="1"/>
</dbReference>
<keyword evidence="14" id="KW-1185">Reference proteome</keyword>
<keyword evidence="3" id="KW-0356">Hemostasis</keyword>
<name>A0A6J2WHP9_CHACN</name>
<evidence type="ECO:0000256" key="11">
    <source>
        <dbReference type="ARBA" id="ARBA00025974"/>
    </source>
</evidence>
<protein>
    <submittedName>
        <fullName evidence="15">Fibrinogen gamma chain</fullName>
    </submittedName>
</protein>
<reference evidence="14" key="1">
    <citation type="submission" date="2024-06" db="UniProtKB">
        <authorList>
            <consortium name="RefSeq"/>
        </authorList>
    </citation>
    <scope>NUCLEOTIDE SEQUENCE [LARGE SCALE GENOMIC DNA]</scope>
</reference>